<protein>
    <submittedName>
        <fullName evidence="1">Uncharacterized protein</fullName>
    </submittedName>
</protein>
<accession>A0A1M5PE38</accession>
<dbReference type="AlphaFoldDB" id="A0A1M5PE38"/>
<keyword evidence="2" id="KW-1185">Reference proteome</keyword>
<proteinExistence type="predicted"/>
<name>A0A1M5PE38_9HYPH</name>
<evidence type="ECO:0000313" key="1">
    <source>
        <dbReference type="EMBL" id="SHH00066.1"/>
    </source>
</evidence>
<organism evidence="1 2">
    <name type="scientific">Kaistia soli DSM 19436</name>
    <dbReference type="NCBI Taxonomy" id="1122133"/>
    <lineage>
        <taxon>Bacteria</taxon>
        <taxon>Pseudomonadati</taxon>
        <taxon>Pseudomonadota</taxon>
        <taxon>Alphaproteobacteria</taxon>
        <taxon>Hyphomicrobiales</taxon>
        <taxon>Kaistiaceae</taxon>
        <taxon>Kaistia</taxon>
    </lineage>
</organism>
<dbReference type="EMBL" id="FQUP01000011">
    <property type="protein sequence ID" value="SHH00066.1"/>
    <property type="molecule type" value="Genomic_DNA"/>
</dbReference>
<evidence type="ECO:0000313" key="2">
    <source>
        <dbReference type="Proteomes" id="UP000184485"/>
    </source>
</evidence>
<reference evidence="1 2" key="1">
    <citation type="submission" date="2016-11" db="EMBL/GenBank/DDBJ databases">
        <authorList>
            <person name="Jaros S."/>
            <person name="Januszkiewicz K."/>
            <person name="Wedrychowicz H."/>
        </authorList>
    </citation>
    <scope>NUCLEOTIDE SEQUENCE [LARGE SCALE GENOMIC DNA]</scope>
    <source>
        <strain evidence="1 2">DSM 19436</strain>
    </source>
</reference>
<gene>
    <name evidence="1" type="ORF">SAMN02745157_0141</name>
</gene>
<sequence length="50" mass="5302">MGTAFKDSALSLTEAAPVAATMSSEEVSVLFAEAARAIDELSNEIMELWP</sequence>
<dbReference type="RefSeq" id="WP_175561949.1">
    <property type="nucleotide sequence ID" value="NZ_FQUP01000011.1"/>
</dbReference>
<dbReference type="Proteomes" id="UP000184485">
    <property type="component" value="Unassembled WGS sequence"/>
</dbReference>